<dbReference type="PANTHER" id="PTHR24252">
    <property type="entry name" value="ACROSIN-RELATED"/>
    <property type="match status" value="1"/>
</dbReference>
<proteinExistence type="predicted"/>
<feature type="compositionally biased region" description="Polar residues" evidence="4">
    <location>
        <begin position="902"/>
        <end position="911"/>
    </location>
</feature>
<comment type="caution">
    <text evidence="7">The sequence shown here is derived from an EMBL/GenBank/DDBJ whole genome shotgun (WGS) entry which is preliminary data.</text>
</comment>
<dbReference type="FunFam" id="2.40.10.10:FF:000068">
    <property type="entry name" value="transmembrane protease serine 2"/>
    <property type="match status" value="1"/>
</dbReference>
<dbReference type="OrthoDB" id="419696at2759"/>
<dbReference type="GO" id="GO:0004252">
    <property type="term" value="F:serine-type endopeptidase activity"/>
    <property type="evidence" value="ECO:0007669"/>
    <property type="project" value="InterPro"/>
</dbReference>
<feature type="region of interest" description="Disordered" evidence="4">
    <location>
        <begin position="902"/>
        <end position="933"/>
    </location>
</feature>
<feature type="region of interest" description="Disordered" evidence="4">
    <location>
        <begin position="746"/>
        <end position="779"/>
    </location>
</feature>
<keyword evidence="2" id="KW-0378">Hydrolase</keyword>
<dbReference type="PROSITE" id="PS00134">
    <property type="entry name" value="TRYPSIN_HIS"/>
    <property type="match status" value="1"/>
</dbReference>
<name>A0A1Q9DQI5_SYMMI</name>
<dbReference type="Pfam" id="PF00089">
    <property type="entry name" value="Trypsin"/>
    <property type="match status" value="1"/>
</dbReference>
<dbReference type="SUPFAM" id="SSF50494">
    <property type="entry name" value="Trypsin-like serine proteases"/>
    <property type="match status" value="1"/>
</dbReference>
<organism evidence="7 8">
    <name type="scientific">Symbiodinium microadriaticum</name>
    <name type="common">Dinoflagellate</name>
    <name type="synonym">Zooxanthella microadriatica</name>
    <dbReference type="NCBI Taxonomy" id="2951"/>
    <lineage>
        <taxon>Eukaryota</taxon>
        <taxon>Sar</taxon>
        <taxon>Alveolata</taxon>
        <taxon>Dinophyceae</taxon>
        <taxon>Suessiales</taxon>
        <taxon>Symbiodiniaceae</taxon>
        <taxon>Symbiodinium</taxon>
    </lineage>
</organism>
<dbReference type="PRINTS" id="PR00722">
    <property type="entry name" value="CHYMOTRYPSIN"/>
</dbReference>
<dbReference type="CDD" id="cd00190">
    <property type="entry name" value="Tryp_SPc"/>
    <property type="match status" value="1"/>
</dbReference>
<sequence>MVPLARLVALIWLVRAADEAAKGLRGSQKPEPDFEKCGVPGSVGKARDVPHAATKIVHGRDAGQCVWRWQVSIGDASVGQFCGGTLIAPRWVLTAAHCISDIRSACKVRTLKIGAGTWKRDFQVEVDAGMGVERFVKKIFRHPMYEQNVANDYDFALLHLDKAVPLNECIGTACLPTAEGRGGTECRITGWGTIRSSGPTPDVLQEAPVSLLSSKDCETNYSKTKDVITGSMLCASGHADGGVTDTCQGDSGVFMDAAALKSWLGKARPKLGEAVTDVDDEDWSTHPMAGKLRRLWSRCGPCLPTAVASKPPCSALALFGESALPPSSQRLDAGDRERLVKDFEKRFPGLALCSSTLPSLGLLQCVQSQCKSKAWTWIPWKRILSEEAALDVQSRRATRKRDMAEIVAEAAGLCSDEWDLDLSASPYKVQTLLTVCAHALATSEAGHLHSWMSYVNKFMIHFTRLPGLGLRPPSPAEAEEADKEVLGEIFRMVFHDNVSIDDALQSVVREVPPPPSLPSGPRPSGAGGKRTKGGKEAPDPRKRYKKGSRGDHGSHLIGAPAVNAAVLCDSDSPGALREKFKTVCLEWNVVSKHCRDGSSDPLFTDSESATLKSELAAFLRSKSLPGSVHVEPFQPFLLDCWEGLCRLTGDPDGCLPGLLRSGVPTGVLEPIEASGAWQPLSDPAPPDEDLSDLSIHTSPGQSGLDDEELTLSLMMKVVEAGFAFELPGGEAAARQRWGNVVAAGKLGISHPPGKKPRPTGDGTVSGTYSYPEARSDNPDPQLEDRLLVIDVANGVQFAGRLQPELLSTKPAAHSDLRKVRHLSALEHADVRLLFDMQPSFHCALSRQTIAWGTLLEQFPVPRQSSPSHFRHVLDGKSLPGIGAVQFPEALDALPNQLTPVQLGQSQPQAAQDRQLASIAGSSGDRETPISGTTPTRVEKLLQQIVQAAETGNVELVRNRCAVLGQELTVPNAKVSRAKGGGLAYRADFMLHSVLLADHVALKMSLSPTLSAHLLQQPLPAPSRWALNRWRLELDYACMIFCRRHLLSVDTDWFVHVRADASPQGGRDFLVCELDRCVIPQRDAQRLSDPQITEVEISTRLLPLAIVGAKAASASHKALLLMKSLSLESESLQETLRRTVTLLFDYGAESGIWKLSAAPFLDSAEAAHFHSPFAVVPAGPAADPRGLQEAELCRLFPRALPLADGDHALHHVSVMSELNASFAAWETFKETVSAVAKEHKKQMASLFKTVCPSFVEHRWQYLFETLSWIAPRQQCLAYLKLEELSGGRDDGDGQDAAVLSSKQLELLAGLCGDAVQNVDALKFWALTGLARLLADWGQRFSWSLHSCPCHPRRLRRSEVDDADKTAQSGKRGGKTVPCPMEGRMCVPLAAGLAEVAIQRLSAIGIPAHVQQALRQLEAADAGAASELMDGFKTAVSRISFRMKQAFGYWKELPWALLVIMRPWVEYFSSSEEALSCQKECREMALLLLRQHDATVNKAALGPDHKLDWLLLQPELMLASLEDYRRLVERMLKKPRVTLQDVIMCNGGMAHVSRLSPVKAQRLETYRALFPGAVVADLTQNPEARHRCGRAEMPTLTRACTSLVHIPTGHIYGCVSAFSRGVVTVRAWCGVRSSSVRISAAGPLELAALHGMPVTLPLATALRVSVLQTAGLSDSALCSCAP</sequence>
<evidence type="ECO:0000259" key="6">
    <source>
        <dbReference type="PROSITE" id="PS50240"/>
    </source>
</evidence>
<dbReference type="InterPro" id="IPR001314">
    <property type="entry name" value="Peptidase_S1A"/>
</dbReference>
<evidence type="ECO:0000256" key="1">
    <source>
        <dbReference type="ARBA" id="ARBA00022670"/>
    </source>
</evidence>
<keyword evidence="3" id="KW-1015">Disulfide bond</keyword>
<dbReference type="InterPro" id="IPR043504">
    <property type="entry name" value="Peptidase_S1_PA_chymotrypsin"/>
</dbReference>
<dbReference type="EMBL" id="LSRX01000434">
    <property type="protein sequence ID" value="OLP97408.1"/>
    <property type="molecule type" value="Genomic_DNA"/>
</dbReference>
<dbReference type="InterPro" id="IPR001254">
    <property type="entry name" value="Trypsin_dom"/>
</dbReference>
<reference evidence="7 8" key="1">
    <citation type="submission" date="2016-02" db="EMBL/GenBank/DDBJ databases">
        <title>Genome analysis of coral dinoflagellate symbionts highlights evolutionary adaptations to a symbiotic lifestyle.</title>
        <authorList>
            <person name="Aranda M."/>
            <person name="Li Y."/>
            <person name="Liew Y.J."/>
            <person name="Baumgarten S."/>
            <person name="Simakov O."/>
            <person name="Wilson M."/>
            <person name="Piel J."/>
            <person name="Ashoor H."/>
            <person name="Bougouffa S."/>
            <person name="Bajic V.B."/>
            <person name="Ryu T."/>
            <person name="Ravasi T."/>
            <person name="Bayer T."/>
            <person name="Micklem G."/>
            <person name="Kim H."/>
            <person name="Bhak J."/>
            <person name="Lajeunesse T.C."/>
            <person name="Voolstra C.R."/>
        </authorList>
    </citation>
    <scope>NUCLEOTIDE SEQUENCE [LARGE SCALE GENOMIC DNA]</scope>
    <source>
        <strain evidence="7 8">CCMP2467</strain>
    </source>
</reference>
<keyword evidence="5" id="KW-0732">Signal</keyword>
<dbReference type="PANTHER" id="PTHR24252:SF17">
    <property type="entry name" value="SUPPRESSOR OF TUMORIGENICITY 14 PROTEIN HOMOLOG-RELATED"/>
    <property type="match status" value="1"/>
</dbReference>
<evidence type="ECO:0000256" key="2">
    <source>
        <dbReference type="ARBA" id="ARBA00022801"/>
    </source>
</evidence>
<feature type="compositionally biased region" description="Pro residues" evidence="4">
    <location>
        <begin position="511"/>
        <end position="521"/>
    </location>
</feature>
<accession>A0A1Q9DQI5</accession>
<dbReference type="Gene3D" id="2.40.10.10">
    <property type="entry name" value="Trypsin-like serine proteases"/>
    <property type="match status" value="1"/>
</dbReference>
<dbReference type="GO" id="GO:0006508">
    <property type="term" value="P:proteolysis"/>
    <property type="evidence" value="ECO:0007669"/>
    <property type="project" value="UniProtKB-KW"/>
</dbReference>
<evidence type="ECO:0000313" key="7">
    <source>
        <dbReference type="EMBL" id="OLP97408.1"/>
    </source>
</evidence>
<dbReference type="PROSITE" id="PS50240">
    <property type="entry name" value="TRYPSIN_DOM"/>
    <property type="match status" value="1"/>
</dbReference>
<dbReference type="SMART" id="SM00020">
    <property type="entry name" value="Tryp_SPc"/>
    <property type="match status" value="1"/>
</dbReference>
<dbReference type="InterPro" id="IPR018114">
    <property type="entry name" value="TRYPSIN_HIS"/>
</dbReference>
<evidence type="ECO:0000256" key="3">
    <source>
        <dbReference type="ARBA" id="ARBA00023157"/>
    </source>
</evidence>
<evidence type="ECO:0000313" key="8">
    <source>
        <dbReference type="Proteomes" id="UP000186817"/>
    </source>
</evidence>
<dbReference type="InterPro" id="IPR009003">
    <property type="entry name" value="Peptidase_S1_PA"/>
</dbReference>
<feature type="region of interest" description="Disordered" evidence="4">
    <location>
        <begin position="509"/>
        <end position="556"/>
    </location>
</feature>
<gene>
    <name evidence="7" type="primary">CELA2A</name>
    <name evidence="7" type="ORF">AK812_SmicGene20260</name>
</gene>
<feature type="domain" description="Peptidase S1" evidence="6">
    <location>
        <begin position="56"/>
        <end position="289"/>
    </location>
</feature>
<feature type="region of interest" description="Disordered" evidence="4">
    <location>
        <begin position="675"/>
        <end position="705"/>
    </location>
</feature>
<dbReference type="Proteomes" id="UP000186817">
    <property type="component" value="Unassembled WGS sequence"/>
</dbReference>
<keyword evidence="1" id="KW-0645">Protease</keyword>
<feature type="chain" id="PRO_5012819314" evidence="5">
    <location>
        <begin position="17"/>
        <end position="1680"/>
    </location>
</feature>
<evidence type="ECO:0000256" key="4">
    <source>
        <dbReference type="SAM" id="MobiDB-lite"/>
    </source>
</evidence>
<keyword evidence="8" id="KW-1185">Reference proteome</keyword>
<protein>
    <submittedName>
        <fullName evidence="7">Chymotrypsin-like elastase family member 2A</fullName>
    </submittedName>
</protein>
<evidence type="ECO:0000256" key="5">
    <source>
        <dbReference type="SAM" id="SignalP"/>
    </source>
</evidence>
<feature type="signal peptide" evidence="5">
    <location>
        <begin position="1"/>
        <end position="16"/>
    </location>
</feature>